<dbReference type="GO" id="GO:0009279">
    <property type="term" value="C:cell outer membrane"/>
    <property type="evidence" value="ECO:0007669"/>
    <property type="project" value="UniProtKB-SubCell"/>
</dbReference>
<dbReference type="PANTHER" id="PTHR35093:SF8">
    <property type="entry name" value="OUTER MEMBRANE PROTEIN NMB0088-RELATED"/>
    <property type="match status" value="1"/>
</dbReference>
<dbReference type="PANTHER" id="PTHR35093">
    <property type="entry name" value="OUTER MEMBRANE PROTEIN NMB0088-RELATED"/>
    <property type="match status" value="1"/>
</dbReference>
<organism evidence="9 10">
    <name type="scientific">Candidatus Edwardsbacteria bacterium GWF2_54_11</name>
    <dbReference type="NCBI Taxonomy" id="1817851"/>
    <lineage>
        <taxon>Bacteria</taxon>
        <taxon>Candidatus Edwardsiibacteriota</taxon>
    </lineage>
</organism>
<dbReference type="AlphaFoldDB" id="A0A1F5RG12"/>
<reference evidence="9 10" key="1">
    <citation type="journal article" date="2016" name="Nat. Commun.">
        <title>Thousands of microbial genomes shed light on interconnected biogeochemical processes in an aquifer system.</title>
        <authorList>
            <person name="Anantharaman K."/>
            <person name="Brown C.T."/>
            <person name="Hug L.A."/>
            <person name="Sharon I."/>
            <person name="Castelle C.J."/>
            <person name="Probst A.J."/>
            <person name="Thomas B.C."/>
            <person name="Singh A."/>
            <person name="Wilkins M.J."/>
            <person name="Karaoz U."/>
            <person name="Brodie E.L."/>
            <person name="Williams K.H."/>
            <person name="Hubbard S.S."/>
            <person name="Banfield J.F."/>
        </authorList>
    </citation>
    <scope>NUCLEOTIDE SEQUENCE [LARGE SCALE GENOMIC DNA]</scope>
</reference>
<dbReference type="Pfam" id="PF03349">
    <property type="entry name" value="Toluene_X"/>
    <property type="match status" value="1"/>
</dbReference>
<evidence type="ECO:0000313" key="10">
    <source>
        <dbReference type="Proteomes" id="UP000177230"/>
    </source>
</evidence>
<feature type="chain" id="PRO_5009520835" description="Outer membrane protein beta-barrel domain-containing protein" evidence="8">
    <location>
        <begin position="22"/>
        <end position="416"/>
    </location>
</feature>
<comment type="similarity">
    <text evidence="2">Belongs to the OmpP1/FadL family.</text>
</comment>
<evidence type="ECO:0000256" key="8">
    <source>
        <dbReference type="SAM" id="SignalP"/>
    </source>
</evidence>
<dbReference type="InterPro" id="IPR005017">
    <property type="entry name" value="OMPP1/FadL/TodX"/>
</dbReference>
<protein>
    <recommendedName>
        <fullName evidence="11">Outer membrane protein beta-barrel domain-containing protein</fullName>
    </recommendedName>
</protein>
<comment type="caution">
    <text evidence="9">The sequence shown here is derived from an EMBL/GenBank/DDBJ whole genome shotgun (WGS) entry which is preliminary data.</text>
</comment>
<dbReference type="EMBL" id="MFFM01000020">
    <property type="protein sequence ID" value="OGF13376.1"/>
    <property type="molecule type" value="Genomic_DNA"/>
</dbReference>
<dbReference type="Gene3D" id="2.40.160.60">
    <property type="entry name" value="Outer membrane protein transport protein (OMPP1/FadL/TodX)"/>
    <property type="match status" value="1"/>
</dbReference>
<keyword evidence="6" id="KW-0472">Membrane</keyword>
<keyword evidence="4" id="KW-0812">Transmembrane</keyword>
<evidence type="ECO:0008006" key="11">
    <source>
        <dbReference type="Google" id="ProtNLM"/>
    </source>
</evidence>
<evidence type="ECO:0000256" key="2">
    <source>
        <dbReference type="ARBA" id="ARBA00008163"/>
    </source>
</evidence>
<comment type="subcellular location">
    <subcellularLocation>
        <location evidence="1">Cell outer membrane</location>
        <topology evidence="1">Multi-pass membrane protein</topology>
    </subcellularLocation>
</comment>
<keyword evidence="7" id="KW-0998">Cell outer membrane</keyword>
<evidence type="ECO:0000256" key="3">
    <source>
        <dbReference type="ARBA" id="ARBA00022452"/>
    </source>
</evidence>
<dbReference type="SUPFAM" id="SSF56935">
    <property type="entry name" value="Porins"/>
    <property type="match status" value="1"/>
</dbReference>
<name>A0A1F5RG12_9BACT</name>
<accession>A0A1F5RG12</accession>
<evidence type="ECO:0000256" key="1">
    <source>
        <dbReference type="ARBA" id="ARBA00004571"/>
    </source>
</evidence>
<dbReference type="GO" id="GO:0015483">
    <property type="term" value="F:long-chain fatty acid transporting porin activity"/>
    <property type="evidence" value="ECO:0007669"/>
    <property type="project" value="TreeGrafter"/>
</dbReference>
<evidence type="ECO:0000313" key="9">
    <source>
        <dbReference type="EMBL" id="OGF13376.1"/>
    </source>
</evidence>
<keyword evidence="5 8" id="KW-0732">Signal</keyword>
<keyword evidence="3" id="KW-1134">Transmembrane beta strand</keyword>
<dbReference type="Proteomes" id="UP000177230">
    <property type="component" value="Unassembled WGS sequence"/>
</dbReference>
<evidence type="ECO:0000256" key="4">
    <source>
        <dbReference type="ARBA" id="ARBA00022692"/>
    </source>
</evidence>
<feature type="signal peptide" evidence="8">
    <location>
        <begin position="1"/>
        <end position="21"/>
    </location>
</feature>
<gene>
    <name evidence="9" type="ORF">A2024_00210</name>
</gene>
<evidence type="ECO:0000256" key="5">
    <source>
        <dbReference type="ARBA" id="ARBA00022729"/>
    </source>
</evidence>
<evidence type="ECO:0000256" key="7">
    <source>
        <dbReference type="ARBA" id="ARBA00023237"/>
    </source>
</evidence>
<sequence length="416" mass="45793">MFKKVAATVVLITMAIVPAIAQDIDFNIMGTGARARGMGGAFIGVADDATAVGWNPAGLAQLDKPEASMVGLFNMKKFSYEFTVDAYPELNDSWDETVSHIAPAFASFVLPTKMADKNLVFAIAYQRMIDMGYVRKGDDEYWDGVSWVPYDYEEKTTGGLDAISPALALQVTPQVMVGMAGNILINGYKTEYNETYPDYPSDSYEYTMESDLSGFNMNAGFLGTFNKVNVGAMFRLPFTMTEKYSEEENWSYGGVTGNYSETSPDIEITMPFMFGFGLALKPTDKLTFAADFERRPYSSSEVTVEGETDEIGYKDCNQFRVGLEYIMSGTNSVFPVRLGFRTDPRVYTGMYGDGTDTTQVVGKVFTGGFGLVMGKLMLDLAYEFTMANHVDAEFGGFAIKSDEASHNIMASAIIHF</sequence>
<proteinExistence type="inferred from homology"/>
<evidence type="ECO:0000256" key="6">
    <source>
        <dbReference type="ARBA" id="ARBA00023136"/>
    </source>
</evidence>